<name>A0A8T6RA08_9MICO</name>
<dbReference type="SUPFAM" id="SSF55620">
    <property type="entry name" value="Tetrahydrobiopterin biosynthesis enzymes-like"/>
    <property type="match status" value="1"/>
</dbReference>
<dbReference type="CDD" id="cd00483">
    <property type="entry name" value="HPPK"/>
    <property type="match status" value="1"/>
</dbReference>
<keyword evidence="12 13" id="KW-0456">Lyase</keyword>
<dbReference type="SMART" id="SM00905">
    <property type="entry name" value="FolB"/>
    <property type="match status" value="1"/>
</dbReference>
<evidence type="ECO:0000256" key="2">
    <source>
        <dbReference type="ARBA" id="ARBA00001353"/>
    </source>
</evidence>
<comment type="catalytic activity">
    <reaction evidence="1">
        <text>6-hydroxymethyl-7,8-dihydropterin + ATP = (7,8-dihydropterin-6-yl)methyl diphosphate + AMP + H(+)</text>
        <dbReference type="Rhea" id="RHEA:11412"/>
        <dbReference type="ChEBI" id="CHEBI:15378"/>
        <dbReference type="ChEBI" id="CHEBI:30616"/>
        <dbReference type="ChEBI" id="CHEBI:44841"/>
        <dbReference type="ChEBI" id="CHEBI:72950"/>
        <dbReference type="ChEBI" id="CHEBI:456215"/>
        <dbReference type="EC" id="2.7.6.3"/>
    </reaction>
</comment>
<dbReference type="RefSeq" id="WP_165566885.1">
    <property type="nucleotide sequence ID" value="NZ_SAYU02000070.1"/>
</dbReference>
<proteinExistence type="inferred from homology"/>
<dbReference type="GO" id="GO:0005524">
    <property type="term" value="F:ATP binding"/>
    <property type="evidence" value="ECO:0007669"/>
    <property type="project" value="UniProtKB-KW"/>
</dbReference>
<organism evidence="16 17">
    <name type="scientific">Phycicoccus flavus</name>
    <dbReference type="NCBI Taxonomy" id="2502783"/>
    <lineage>
        <taxon>Bacteria</taxon>
        <taxon>Bacillati</taxon>
        <taxon>Actinomycetota</taxon>
        <taxon>Actinomycetes</taxon>
        <taxon>Micrococcales</taxon>
        <taxon>Intrasporangiaceae</taxon>
        <taxon>Phycicoccus</taxon>
    </lineage>
</organism>
<gene>
    <name evidence="16" type="primary">folB</name>
    <name evidence="16" type="ORF">EPD83_016650</name>
</gene>
<evidence type="ECO:0000313" key="17">
    <source>
        <dbReference type="Proteomes" id="UP000287866"/>
    </source>
</evidence>
<dbReference type="Pfam" id="PF01288">
    <property type="entry name" value="HPPK"/>
    <property type="match status" value="1"/>
</dbReference>
<dbReference type="PANTHER" id="PTHR43071">
    <property type="entry name" value="2-AMINO-4-HYDROXY-6-HYDROXYMETHYLDIHYDROPTERIDINE PYROPHOSPHOKINASE"/>
    <property type="match status" value="1"/>
</dbReference>
<dbReference type="Gene3D" id="3.30.1130.10">
    <property type="match status" value="1"/>
</dbReference>
<dbReference type="NCBIfam" id="TIGR01498">
    <property type="entry name" value="folK"/>
    <property type="match status" value="1"/>
</dbReference>
<evidence type="ECO:0000256" key="11">
    <source>
        <dbReference type="ARBA" id="ARBA00022909"/>
    </source>
</evidence>
<comment type="catalytic activity">
    <reaction evidence="2 13">
        <text>7,8-dihydroneopterin = 6-hydroxymethyl-7,8-dihydropterin + glycolaldehyde</text>
        <dbReference type="Rhea" id="RHEA:10540"/>
        <dbReference type="ChEBI" id="CHEBI:17001"/>
        <dbReference type="ChEBI" id="CHEBI:17071"/>
        <dbReference type="ChEBI" id="CHEBI:44841"/>
        <dbReference type="EC" id="4.1.2.25"/>
    </reaction>
</comment>
<comment type="function">
    <text evidence="13">Catalyzes the conversion of 7,8-dihydroneopterin to 6-hydroxymethyl-7,8-dihydropterin.</text>
</comment>
<evidence type="ECO:0000256" key="10">
    <source>
        <dbReference type="ARBA" id="ARBA00022840"/>
    </source>
</evidence>
<feature type="domain" description="7,8-dihydro-6-hydroxymethylpterin-pyrophosphokinase" evidence="15">
    <location>
        <begin position="219"/>
        <end position="230"/>
    </location>
</feature>
<evidence type="ECO:0000259" key="15">
    <source>
        <dbReference type="PROSITE" id="PS00794"/>
    </source>
</evidence>
<keyword evidence="9" id="KW-0418">Kinase</keyword>
<comment type="pathway">
    <text evidence="3 13">Cofactor biosynthesis; tetrahydrofolate biosynthesis; 2-amino-4-hydroxy-6-hydroxymethyl-7,8-dihydropteridine diphosphate from 7,8-dihydroneopterin triphosphate: step 3/4.</text>
</comment>
<dbReference type="InterPro" id="IPR006156">
    <property type="entry name" value="Dihydroneopterin_aldolase"/>
</dbReference>
<dbReference type="FunFam" id="3.30.1130.10:FF:000003">
    <property type="entry name" value="7,8-dihydroneopterin aldolase"/>
    <property type="match status" value="1"/>
</dbReference>
<dbReference type="EC" id="2.7.6.3" evidence="13"/>
<protein>
    <recommendedName>
        <fullName evidence="13">Bifunctional folate synthesis protein</fullName>
    </recommendedName>
    <domain>
        <recommendedName>
            <fullName evidence="13">Dihydroneopterin aldolase</fullName>
            <shortName evidence="13">DHNA</shortName>
            <ecNumber evidence="13">4.1.2.25</ecNumber>
        </recommendedName>
        <alternativeName>
            <fullName evidence="13">7,8-dihydroneopterin aldolase</fullName>
        </alternativeName>
    </domain>
    <domain>
        <recommendedName>
            <fullName evidence="13">2-amino-4-hydroxy-6-hydroxymethyldihydropteridine pyrophosphokinase</fullName>
            <ecNumber evidence="13">2.7.6.3</ecNumber>
        </recommendedName>
        <alternativeName>
            <fullName evidence="13">6-hydroxymethyl-7,8-dihydropterin pyrophosphokinase</fullName>
            <shortName evidence="13">PPPK</shortName>
        </alternativeName>
        <alternativeName>
            <fullName evidence="13">7,8-dihydro-6-hydroxymethylpterin pyrophosphokinase</fullName>
            <shortName evidence="13">HPPK</shortName>
        </alternativeName>
    </domain>
</protein>
<dbReference type="NCBIfam" id="TIGR00525">
    <property type="entry name" value="folB"/>
    <property type="match status" value="1"/>
</dbReference>
<dbReference type="CDD" id="cd00534">
    <property type="entry name" value="DHNA_DHNTPE"/>
    <property type="match status" value="1"/>
</dbReference>
<evidence type="ECO:0000256" key="14">
    <source>
        <dbReference type="SAM" id="MobiDB-lite"/>
    </source>
</evidence>
<dbReference type="GO" id="GO:0016301">
    <property type="term" value="F:kinase activity"/>
    <property type="evidence" value="ECO:0007669"/>
    <property type="project" value="UniProtKB-KW"/>
</dbReference>
<evidence type="ECO:0000256" key="3">
    <source>
        <dbReference type="ARBA" id="ARBA00005013"/>
    </source>
</evidence>
<keyword evidence="10" id="KW-0067">ATP-binding</keyword>
<feature type="region of interest" description="Disordered" evidence="14">
    <location>
        <begin position="292"/>
        <end position="321"/>
    </location>
</feature>
<dbReference type="InterPro" id="IPR006157">
    <property type="entry name" value="FolB_dom"/>
</dbReference>
<evidence type="ECO:0000256" key="8">
    <source>
        <dbReference type="ARBA" id="ARBA00022741"/>
    </source>
</evidence>
<keyword evidence="8" id="KW-0547">Nucleotide-binding</keyword>
<dbReference type="GO" id="GO:0046656">
    <property type="term" value="P:folic acid biosynthetic process"/>
    <property type="evidence" value="ECO:0007669"/>
    <property type="project" value="UniProtKB-UniRule"/>
</dbReference>
<comment type="similarity">
    <text evidence="5 13">Belongs to the DHNA family.</text>
</comment>
<feature type="compositionally biased region" description="Low complexity" evidence="14">
    <location>
        <begin position="294"/>
        <end position="307"/>
    </location>
</feature>
<dbReference type="NCBIfam" id="TIGR00526">
    <property type="entry name" value="folB_dom"/>
    <property type="match status" value="1"/>
</dbReference>
<dbReference type="PANTHER" id="PTHR43071:SF1">
    <property type="entry name" value="2-AMINO-4-HYDROXY-6-HYDROXYMETHYLDIHYDROPTERIDINE PYROPHOSPHOKINASE"/>
    <property type="match status" value="1"/>
</dbReference>
<sequence length="321" mass="33881">MSPAGTARDRIVLRGVRGRGFHGVFEHERREGQDFVVDVELAVDLTAAGASDDLADTVNYGEIGAAVLARIEGEPQDLVERLAELVAADALAHAAVDEVTVTVHKPQAPVGVPFDDVLVTVVRSRAPVPAVVAVGANLPWGSSGPAETLASAVEALGHHPALAVEARSVVVESDPVGGPPDQPVFANAVVLLRTALSPASLLRELHAVEAAFDRRREVRWGARTLDLDLVQYGDPGQDADVRSASPRLTLPHPRAHERAFVLLPWLDADPEARLRTDDGVVPVADLLARVDTTGVRVPPRPAVADGPDPAPDPDPDESEQA</sequence>
<comment type="pathway">
    <text evidence="4">Cofactor biosynthesis; tetrahydrofolate biosynthesis; 2-amino-4-hydroxy-6-hydroxymethyl-7,8-dihydropteridine diphosphate from 7,8-dihydroneopterin triphosphate: step 4/4.</text>
</comment>
<evidence type="ECO:0000256" key="6">
    <source>
        <dbReference type="ARBA" id="ARBA00009640"/>
    </source>
</evidence>
<evidence type="ECO:0000256" key="13">
    <source>
        <dbReference type="RuleBase" id="RU362079"/>
    </source>
</evidence>
<accession>A0A8T6RA08</accession>
<dbReference type="Pfam" id="PF02152">
    <property type="entry name" value="FolB"/>
    <property type="match status" value="1"/>
</dbReference>
<comment type="caution">
    <text evidence="16">The sequence shown here is derived from an EMBL/GenBank/DDBJ whole genome shotgun (WGS) entry which is preliminary data.</text>
</comment>
<dbReference type="EMBL" id="SAYU02000070">
    <property type="protein sequence ID" value="NHA69675.1"/>
    <property type="molecule type" value="Genomic_DNA"/>
</dbReference>
<reference evidence="16" key="1">
    <citation type="submission" date="2020-03" db="EMBL/GenBank/DDBJ databases">
        <title>Phycicoccus flavus sp. nov., a novel endophytic actinobacterium isolated from branch of Kandelia candel.</title>
        <authorList>
            <person name="Tuo L."/>
        </authorList>
    </citation>
    <scope>NUCLEOTIDE SEQUENCE</scope>
    <source>
        <strain evidence="16">CMS6Z-2</strain>
    </source>
</reference>
<evidence type="ECO:0000256" key="9">
    <source>
        <dbReference type="ARBA" id="ARBA00022777"/>
    </source>
</evidence>
<comment type="similarity">
    <text evidence="6">In the N-terminal section; belongs to the DHNA family.</text>
</comment>
<dbReference type="InterPro" id="IPR043133">
    <property type="entry name" value="GTP-CH-I_C/QueF"/>
</dbReference>
<dbReference type="Proteomes" id="UP000287866">
    <property type="component" value="Unassembled WGS sequence"/>
</dbReference>
<dbReference type="SUPFAM" id="SSF55083">
    <property type="entry name" value="6-hydroxymethyl-7,8-dihydropterin pyrophosphokinase, HPPK"/>
    <property type="match status" value="1"/>
</dbReference>
<keyword evidence="7" id="KW-0808">Transferase</keyword>
<keyword evidence="17" id="KW-1185">Reference proteome</keyword>
<dbReference type="InterPro" id="IPR035907">
    <property type="entry name" value="Hppk_sf"/>
</dbReference>
<dbReference type="PROSITE" id="PS00794">
    <property type="entry name" value="HPPK"/>
    <property type="match status" value="1"/>
</dbReference>
<feature type="compositionally biased region" description="Acidic residues" evidence="14">
    <location>
        <begin position="311"/>
        <end position="321"/>
    </location>
</feature>
<dbReference type="GO" id="GO:0004150">
    <property type="term" value="F:dihydroneopterin aldolase activity"/>
    <property type="evidence" value="ECO:0007669"/>
    <property type="project" value="UniProtKB-UniRule"/>
</dbReference>
<evidence type="ECO:0000256" key="5">
    <source>
        <dbReference type="ARBA" id="ARBA00005708"/>
    </source>
</evidence>
<dbReference type="AlphaFoldDB" id="A0A8T6RA08"/>
<evidence type="ECO:0000256" key="1">
    <source>
        <dbReference type="ARBA" id="ARBA00000198"/>
    </source>
</evidence>
<dbReference type="Gene3D" id="3.30.70.560">
    <property type="entry name" value="7,8-Dihydro-6-hydroxymethylpterin-pyrophosphokinase HPPK"/>
    <property type="match status" value="1"/>
</dbReference>
<dbReference type="InterPro" id="IPR000550">
    <property type="entry name" value="Hppk"/>
</dbReference>
<evidence type="ECO:0000256" key="7">
    <source>
        <dbReference type="ARBA" id="ARBA00022679"/>
    </source>
</evidence>
<evidence type="ECO:0000256" key="12">
    <source>
        <dbReference type="ARBA" id="ARBA00023239"/>
    </source>
</evidence>
<dbReference type="EC" id="4.1.2.25" evidence="13"/>
<dbReference type="GO" id="GO:0046654">
    <property type="term" value="P:tetrahydrofolate biosynthetic process"/>
    <property type="evidence" value="ECO:0007669"/>
    <property type="project" value="UniProtKB-UniRule"/>
</dbReference>
<dbReference type="GO" id="GO:0003848">
    <property type="term" value="F:2-amino-4-hydroxy-6-hydroxymethyldihydropteridine diphosphokinase activity"/>
    <property type="evidence" value="ECO:0007669"/>
    <property type="project" value="UniProtKB-EC"/>
</dbReference>
<keyword evidence="11 13" id="KW-0289">Folate biosynthesis</keyword>
<evidence type="ECO:0000256" key="4">
    <source>
        <dbReference type="ARBA" id="ARBA00005051"/>
    </source>
</evidence>
<evidence type="ECO:0000313" key="16">
    <source>
        <dbReference type="EMBL" id="NHA69675.1"/>
    </source>
</evidence>